<name>A0A061ITB5_TRYRA</name>
<accession>A0A061ITB5</accession>
<keyword evidence="1" id="KW-0472">Membrane</keyword>
<dbReference type="AlphaFoldDB" id="A0A061ITB5"/>
<dbReference type="SUPFAM" id="SSF47473">
    <property type="entry name" value="EF-hand"/>
    <property type="match status" value="1"/>
</dbReference>
<reference evidence="2 3" key="1">
    <citation type="submission" date="2013-07" db="EMBL/GenBank/DDBJ databases">
        <authorList>
            <person name="Stoco P.H."/>
            <person name="Wagner G."/>
            <person name="Gerber A."/>
            <person name="Zaha A."/>
            <person name="Thompson C."/>
            <person name="Bartholomeu D.C."/>
            <person name="Luckemeyer D.D."/>
            <person name="Bahia D."/>
            <person name="Loreto E."/>
            <person name="Prestes E.B."/>
            <person name="Lima F.M."/>
            <person name="Rodrigues-Luiz G."/>
            <person name="Vallejo G.A."/>
            <person name="Filho J.F."/>
            <person name="Monteiro K.M."/>
            <person name="Tyler K.M."/>
            <person name="de Almeida L.G."/>
            <person name="Ortiz M.F."/>
            <person name="Siervo M.A."/>
            <person name="de Moraes M.H."/>
            <person name="Cunha O.L."/>
            <person name="Mendonca-Neto R."/>
            <person name="Silva R."/>
            <person name="Teixeira S.M."/>
            <person name="Murta S.M."/>
            <person name="Sincero T.C."/>
            <person name="Mendes T.A."/>
            <person name="Urmenyi T.P."/>
            <person name="Silva V.G."/>
            <person name="da Rocha W.D."/>
            <person name="Andersson B."/>
            <person name="Romanha A.J."/>
            <person name="Steindel M."/>
            <person name="de Vasconcelos A.T."/>
            <person name="Grisard E.C."/>
        </authorList>
    </citation>
    <scope>NUCLEOTIDE SEQUENCE [LARGE SCALE GENOMIC DNA]</scope>
    <source>
        <strain evidence="2 3">SC58</strain>
    </source>
</reference>
<feature type="transmembrane region" description="Helical" evidence="1">
    <location>
        <begin position="132"/>
        <end position="152"/>
    </location>
</feature>
<dbReference type="InterPro" id="IPR011992">
    <property type="entry name" value="EF-hand-dom_pair"/>
</dbReference>
<dbReference type="Proteomes" id="UP000031737">
    <property type="component" value="Unassembled WGS sequence"/>
</dbReference>
<evidence type="ECO:0000313" key="3">
    <source>
        <dbReference type="Proteomes" id="UP000031737"/>
    </source>
</evidence>
<evidence type="ECO:0008006" key="4">
    <source>
        <dbReference type="Google" id="ProtNLM"/>
    </source>
</evidence>
<feature type="transmembrane region" description="Helical" evidence="1">
    <location>
        <begin position="172"/>
        <end position="192"/>
    </location>
</feature>
<keyword evidence="1" id="KW-1133">Transmembrane helix</keyword>
<gene>
    <name evidence="2" type="ORF">TRSC58_06080</name>
</gene>
<comment type="caution">
    <text evidence="2">The sequence shown here is derived from an EMBL/GenBank/DDBJ whole genome shotgun (WGS) entry which is preliminary data.</text>
</comment>
<evidence type="ECO:0000313" key="2">
    <source>
        <dbReference type="EMBL" id="ESL06248.1"/>
    </source>
</evidence>
<dbReference type="GO" id="GO:0005739">
    <property type="term" value="C:mitochondrion"/>
    <property type="evidence" value="ECO:0007669"/>
    <property type="project" value="TreeGrafter"/>
</dbReference>
<keyword evidence="1" id="KW-0812">Transmembrane</keyword>
<feature type="transmembrane region" description="Helical" evidence="1">
    <location>
        <begin position="224"/>
        <end position="249"/>
    </location>
</feature>
<dbReference type="PANTHER" id="PTHR21706">
    <property type="entry name" value="TRANSMEMBRANE PROTEIN 65"/>
    <property type="match status" value="1"/>
</dbReference>
<dbReference type="VEuPathDB" id="TriTrypDB:TRSC58_06080"/>
<evidence type="ECO:0000256" key="1">
    <source>
        <dbReference type="SAM" id="Phobius"/>
    </source>
</evidence>
<dbReference type="PANTHER" id="PTHR21706:SF13">
    <property type="entry name" value="TRANSMEMBRANE PROTEIN 65"/>
    <property type="match status" value="1"/>
</dbReference>
<protein>
    <recommendedName>
        <fullName evidence="4">EF-hand domain-containing protein</fullName>
    </recommendedName>
</protein>
<organism evidence="2 3">
    <name type="scientific">Trypanosoma rangeli SC58</name>
    <dbReference type="NCBI Taxonomy" id="429131"/>
    <lineage>
        <taxon>Eukaryota</taxon>
        <taxon>Discoba</taxon>
        <taxon>Euglenozoa</taxon>
        <taxon>Kinetoplastea</taxon>
        <taxon>Metakinetoplastina</taxon>
        <taxon>Trypanosomatida</taxon>
        <taxon>Trypanosomatidae</taxon>
        <taxon>Trypanosoma</taxon>
        <taxon>Herpetosoma</taxon>
    </lineage>
</organism>
<dbReference type="OrthoDB" id="430821at2759"/>
<dbReference type="InterPro" id="IPR019537">
    <property type="entry name" value="TMEM65"/>
</dbReference>
<dbReference type="Gene3D" id="1.10.238.10">
    <property type="entry name" value="EF-hand"/>
    <property type="match status" value="1"/>
</dbReference>
<keyword evidence="3" id="KW-1185">Reference proteome</keyword>
<sequence>MKRLVRRVSPIVAGKKLWGTRHFSSNKDATLNQKELQQLVKVFEDDPRLLIDLVGRLDAQSRRRLLVAGGAMEWFGKESAASEVERADVDKDLSISPKDFDHWLESALRRRQRGNSPQQPENPVLAGEEEKVPFLTLVWIAFGAGLPFVGFGFLDNTIMILAGDAIDSTLGLYLNCSVMACAAMGNIFSGVLGMQIHGVIDKAVQKVNFNIPVLTESQMKGQRVFLAGHIGGTLGIMIGLFLGMFPLLFLDSGEDRTDHALFQRWGKDGNGYLELSEFEEELAKLGLSESAVEALMEKYRLDGQLGFKQFQKVRNDVRKGEAVFV</sequence>
<dbReference type="Pfam" id="PF10507">
    <property type="entry name" value="TMEM65"/>
    <property type="match status" value="1"/>
</dbReference>
<proteinExistence type="predicted"/>
<dbReference type="EMBL" id="AUPL01006080">
    <property type="protein sequence ID" value="ESL06248.1"/>
    <property type="molecule type" value="Genomic_DNA"/>
</dbReference>